<organism evidence="1 2">
    <name type="scientific">Bacillus phage vB_BsuM-Goe2</name>
    <dbReference type="NCBI Taxonomy" id="1933062"/>
    <lineage>
        <taxon>Viruses</taxon>
        <taxon>Duplodnaviria</taxon>
        <taxon>Heunggongvirae</taxon>
        <taxon>Uroviricota</taxon>
        <taxon>Caudoviricetes</taxon>
        <taxon>Herelleviridae</taxon>
        <taxon>Spounavirinae</taxon>
        <taxon>Okubovirus</taxon>
        <taxon>Okubovirus camphawk</taxon>
    </lineage>
</organism>
<sequence length="190" mass="21763">MTGVDRNILEYLAGLTRKDKFSDRVKDVINAVCKSYRQERFEIVLLNSAVELDTKDPNYFYLKIDAITDTSDSVLLTQARRAGITDIYRIVHLIRENEKIKRLHLLINYPGRSTDDSFHKARGDNNVGPYLKVVDNLLEHIMYETQKEVLTNEIIDAGLKDPEAVVPLLEKLEQLEPPKEKLYTTVGSKG</sequence>
<gene>
    <name evidence="1" type="ORF">Goe2_c05100</name>
</gene>
<reference evidence="1 2" key="1">
    <citation type="journal article" date="2017" name="Viruses">
        <title>Characterization of Bacillus subtilis Viruses vB_BsuM-Goe2 and vB_BsuM-Goe3.</title>
        <authorList>
            <person name="Willms I.M."/>
            <person name="Hoppert M."/>
            <person name="Hertel R."/>
        </authorList>
    </citation>
    <scope>NUCLEOTIDE SEQUENCE [LARGE SCALE GENOMIC DNA]</scope>
</reference>
<protein>
    <submittedName>
        <fullName evidence="1">Uncharacterized protein</fullName>
    </submittedName>
</protein>
<dbReference type="EMBL" id="KY368639">
    <property type="protein sequence ID" value="APZ82291.1"/>
    <property type="molecule type" value="Genomic_DNA"/>
</dbReference>
<proteinExistence type="predicted"/>
<name>A0A217EQI4_9CAUD</name>
<accession>A0A217EQI4</accession>
<evidence type="ECO:0000313" key="1">
    <source>
        <dbReference type="EMBL" id="APZ82291.1"/>
    </source>
</evidence>
<dbReference type="Proteomes" id="UP000224660">
    <property type="component" value="Segment"/>
</dbReference>
<evidence type="ECO:0000313" key="2">
    <source>
        <dbReference type="Proteomes" id="UP000224660"/>
    </source>
</evidence>